<reference evidence="1 2" key="1">
    <citation type="submission" date="2020-03" db="EMBL/GenBank/DDBJ databases">
        <title>Soil Listeria distribution.</title>
        <authorList>
            <person name="Liao J."/>
            <person name="Wiedmann M."/>
        </authorList>
    </citation>
    <scope>NUCLEOTIDE SEQUENCE [LARGE SCALE GENOMIC DNA]</scope>
    <source>
        <strain evidence="1 2">FSL L7-1507</strain>
    </source>
</reference>
<dbReference type="AlphaFoldDB" id="A0A841ZQL5"/>
<protein>
    <recommendedName>
        <fullName evidence="3">WxL domain-containing protein</fullName>
    </recommendedName>
</protein>
<evidence type="ECO:0008006" key="3">
    <source>
        <dbReference type="Google" id="ProtNLM"/>
    </source>
</evidence>
<proteinExistence type="predicted"/>
<evidence type="ECO:0000313" key="2">
    <source>
        <dbReference type="Proteomes" id="UP000559885"/>
    </source>
</evidence>
<dbReference type="EMBL" id="JAARRM010000002">
    <property type="protein sequence ID" value="MBC1521634.1"/>
    <property type="molecule type" value="Genomic_DNA"/>
</dbReference>
<gene>
    <name evidence="1" type="ORF">HB912_08235</name>
</gene>
<evidence type="ECO:0000313" key="1">
    <source>
        <dbReference type="EMBL" id="MBC1521634.1"/>
    </source>
</evidence>
<name>A0A841ZQL5_9LIST</name>
<dbReference type="RefSeq" id="WP_185373665.1">
    <property type="nucleotide sequence ID" value="NZ_JAARRM010000002.1"/>
</dbReference>
<dbReference type="Proteomes" id="UP000559885">
    <property type="component" value="Unassembled WGS sequence"/>
</dbReference>
<comment type="caution">
    <text evidence="1">The sequence shown here is derived from an EMBL/GenBank/DDBJ whole genome shotgun (WGS) entry which is preliminary data.</text>
</comment>
<accession>A0A841ZQL5</accession>
<organism evidence="1 2">
    <name type="scientific">Listeria aquatica</name>
    <dbReference type="NCBI Taxonomy" id="1494960"/>
    <lineage>
        <taxon>Bacteria</taxon>
        <taxon>Bacillati</taxon>
        <taxon>Bacillota</taxon>
        <taxon>Bacilli</taxon>
        <taxon>Bacillales</taxon>
        <taxon>Listeriaceae</taxon>
        <taxon>Listeria</taxon>
    </lineage>
</organism>
<sequence>MRKWLDVLVGCISLLAIGILLLSFSQVFAENDSFDSLAVSSNVDKITANSSFEITVKDKTNTSNKIVIPLKDGLVYQEQKQGDATIKNDSVNNQLVIEWKNGGEHETILSFLSSKPGTVTLQAFDEAHHVSNTASVLVQNEQKEVKSSQFSNRTIDSAFDNLTPFDQSPYGTIMDAKGNYVSGKAVKKSKEIIPLIYYGKQSSNDIIKNGAPERFPSINSEYAPGTIIKVKNVGFHQGEPCVLAIRILSTKVTMDVFNKFPMSVGRSGDPLKFELEIWVEDANGNEIQDPGLDILLPMKIKMSQLSDGKNRNVVTLLSDRSGISNVLVRDASLSGTGAGSSFLDVSGENYQLLGKEWSNMDYNILYNSTQHLFLSASLQDNNGDIVPYVRYVDYLSYHKLFSASSSDMVMQIPYAPPSTKVEKNEKTVKANFNIDQTLVAQNSSFYPNAFSVDFSMGDLVKANSLYSIQVKDKDQRGVQVSRSSDASTGTISITVNKSVLSQLTNNQLSITGSFDLNTDAPDLINTFQSDGFFHIPIEVANSDQPDMKVKGETLVKMPPPTGTPISQVVSLHSSSDELNPDDLVTDLKSILPQDKIKAVAIKEPRKFEQLGSTSVDVVVESELTHVQGIVTVPVEVKTGDLQLTNVPQSIDFGTVLISSALQDVPVKKTISNLAVQETRYFGKWELGATVSKPITGKVSKKTLGKLFYLSGGEKRPLSNGLQILENGGYTGRKEPLDISKTWNKGNGLILEIKQGEALQEAYQGEITWTLRDAPL</sequence>